<dbReference type="Pfam" id="PF12697">
    <property type="entry name" value="Abhydrolase_6"/>
    <property type="match status" value="1"/>
</dbReference>
<proteinExistence type="predicted"/>
<dbReference type="SUPFAM" id="SSF53474">
    <property type="entry name" value="alpha/beta-Hydrolases"/>
    <property type="match status" value="1"/>
</dbReference>
<dbReference type="PANTHER" id="PTHR43194">
    <property type="entry name" value="HYDROLASE ALPHA/BETA FOLD FAMILY"/>
    <property type="match status" value="1"/>
</dbReference>
<sequence length="289" mass="31201">MSATTVELSGADGNRLVADVYGQSGRPALLLHGGGQTRHAWDAAGQRLAALGLRAWSLDQRGHGDSAWVEDGRYEFRDYGRDVVAVSDALAAEGGERPVGIGASLGGIASLLAEGHLRPGTLSALVLVDITPRVDPGGVNRVISFMAERMHEGFANVEEAADAIAEYLPHRARPSSLDGLAKNLRLHDDGRYRWHWDPRFLTQRDIREAEPRHIEEQLMAAARALEIPVLLVRGARSELVADEHVEEFLSLVPHAEYADVKGAGHMVAGDRNDAFAGAVETFLSKLKAA</sequence>
<protein>
    <submittedName>
        <fullName evidence="2">Alpha/beta hydrolase</fullName>
    </submittedName>
</protein>
<organism evidence="2 3">
    <name type="scientific">Stappia taiwanensis</name>
    <dbReference type="NCBI Taxonomy" id="992267"/>
    <lineage>
        <taxon>Bacteria</taxon>
        <taxon>Pseudomonadati</taxon>
        <taxon>Pseudomonadota</taxon>
        <taxon>Alphaproteobacteria</taxon>
        <taxon>Hyphomicrobiales</taxon>
        <taxon>Stappiaceae</taxon>
        <taxon>Stappia</taxon>
    </lineage>
</organism>
<comment type="caution">
    <text evidence="2">The sequence shown here is derived from an EMBL/GenBank/DDBJ whole genome shotgun (WGS) entry which is preliminary data.</text>
</comment>
<dbReference type="GO" id="GO:0016787">
    <property type="term" value="F:hydrolase activity"/>
    <property type="evidence" value="ECO:0007669"/>
    <property type="project" value="UniProtKB-KW"/>
</dbReference>
<evidence type="ECO:0000313" key="3">
    <source>
        <dbReference type="Proteomes" id="UP000559404"/>
    </source>
</evidence>
<dbReference type="InterPro" id="IPR050228">
    <property type="entry name" value="Carboxylesterase_BioH"/>
</dbReference>
<dbReference type="PANTHER" id="PTHR43194:SF2">
    <property type="entry name" value="PEROXISOMAL MEMBRANE PROTEIN LPX1"/>
    <property type="match status" value="1"/>
</dbReference>
<reference evidence="2 3" key="2">
    <citation type="submission" date="2020-08" db="EMBL/GenBank/DDBJ databases">
        <title>Stappia taiwanensis sp. nov., isolated from a coastal thermal spring.</title>
        <authorList>
            <person name="Kampfer P."/>
        </authorList>
    </citation>
    <scope>NUCLEOTIDE SEQUENCE [LARGE SCALE GENOMIC DNA]</scope>
    <source>
        <strain evidence="2 3">DSM 23284</strain>
    </source>
</reference>
<dbReference type="AlphaFoldDB" id="A0A838XKB2"/>
<feature type="domain" description="AB hydrolase-1" evidence="1">
    <location>
        <begin position="29"/>
        <end position="277"/>
    </location>
</feature>
<reference evidence="2 3" key="1">
    <citation type="submission" date="2020-07" db="EMBL/GenBank/DDBJ databases">
        <authorList>
            <person name="Li M."/>
        </authorList>
    </citation>
    <scope>NUCLEOTIDE SEQUENCE [LARGE SCALE GENOMIC DNA]</scope>
    <source>
        <strain evidence="2 3">DSM 23284</strain>
    </source>
</reference>
<evidence type="ECO:0000313" key="2">
    <source>
        <dbReference type="EMBL" id="MBA4610562.1"/>
    </source>
</evidence>
<dbReference type="RefSeq" id="WP_181758757.1">
    <property type="nucleotide sequence ID" value="NZ_BMCR01000002.1"/>
</dbReference>
<evidence type="ECO:0000259" key="1">
    <source>
        <dbReference type="Pfam" id="PF12697"/>
    </source>
</evidence>
<accession>A0A838XKB2</accession>
<dbReference type="EMBL" id="JACEON010000002">
    <property type="protein sequence ID" value="MBA4610562.1"/>
    <property type="molecule type" value="Genomic_DNA"/>
</dbReference>
<name>A0A838XKB2_9HYPH</name>
<keyword evidence="2" id="KW-0378">Hydrolase</keyword>
<dbReference type="InterPro" id="IPR000073">
    <property type="entry name" value="AB_hydrolase_1"/>
</dbReference>
<dbReference type="Proteomes" id="UP000559404">
    <property type="component" value="Unassembled WGS sequence"/>
</dbReference>
<keyword evidence="3" id="KW-1185">Reference proteome</keyword>
<dbReference type="Gene3D" id="3.40.50.1820">
    <property type="entry name" value="alpha/beta hydrolase"/>
    <property type="match status" value="1"/>
</dbReference>
<gene>
    <name evidence="2" type="ORF">H1W37_02760</name>
</gene>
<dbReference type="InterPro" id="IPR029058">
    <property type="entry name" value="AB_hydrolase_fold"/>
</dbReference>